<comment type="caution">
    <text evidence="3">The sequence shown here is derived from an EMBL/GenBank/DDBJ whole genome shotgun (WGS) entry which is preliminary data.</text>
</comment>
<keyword evidence="4" id="KW-1185">Reference proteome</keyword>
<protein>
    <recommendedName>
        <fullName evidence="5">Methionyl-tRNA formyltransferase</fullName>
    </recommendedName>
</protein>
<sequence length="313" mass="35146">MNIAVLCNTDSLVVPALHQLQEKGWLSGVGIPEKNKDYLVGPLLQIGLMENNITLIPADTRKRALKNWIATLNPTMVFVFGFPWKIPVAILEMPPKGFFNFHFGELPTYQGADPVFWQLRNREERSGLAVHRMTSMIDQGPIVWQEKYPMIPGETYGMHCQRMGLIAANMVRPFIEQMMSGKLIERSQQTITPRFIKKPGITDLSINWEKQSAEEIEWLINAANPKYGGACTLLRGREIRLLEVAPADIGKMEMGNIPIPGTIVYADAVYGLIVACNDKKFLKVNVVHLPEGYFSGGKLFSMGVKPGERFITD</sequence>
<name>A0ABQ1MFN4_9SPHI</name>
<evidence type="ECO:0000259" key="1">
    <source>
        <dbReference type="Pfam" id="PF00551"/>
    </source>
</evidence>
<dbReference type="InterPro" id="IPR036477">
    <property type="entry name" value="Formyl_transf_N_sf"/>
</dbReference>
<dbReference type="InterPro" id="IPR005793">
    <property type="entry name" value="Formyl_trans_C"/>
</dbReference>
<evidence type="ECO:0000313" key="4">
    <source>
        <dbReference type="Proteomes" id="UP000597338"/>
    </source>
</evidence>
<dbReference type="InterPro" id="IPR002376">
    <property type="entry name" value="Formyl_transf_N"/>
</dbReference>
<feature type="domain" description="Formyl transferase C-terminal" evidence="2">
    <location>
        <begin position="204"/>
        <end position="291"/>
    </location>
</feature>
<gene>
    <name evidence="3" type="ORF">GCM10011386_34350</name>
</gene>
<proteinExistence type="predicted"/>
<dbReference type="PANTHER" id="PTHR11138:SF5">
    <property type="entry name" value="METHIONYL-TRNA FORMYLTRANSFERASE, MITOCHONDRIAL"/>
    <property type="match status" value="1"/>
</dbReference>
<dbReference type="Pfam" id="PF00551">
    <property type="entry name" value="Formyl_trans_N"/>
    <property type="match status" value="1"/>
</dbReference>
<dbReference type="Pfam" id="PF02911">
    <property type="entry name" value="Formyl_trans_C"/>
    <property type="match status" value="1"/>
</dbReference>
<accession>A0ABQ1MFN4</accession>
<dbReference type="EMBL" id="BMIK01000014">
    <property type="protein sequence ID" value="GGC39407.1"/>
    <property type="molecule type" value="Genomic_DNA"/>
</dbReference>
<organism evidence="3 4">
    <name type="scientific">Parapedobacter defluvii</name>
    <dbReference type="NCBI Taxonomy" id="2045106"/>
    <lineage>
        <taxon>Bacteria</taxon>
        <taxon>Pseudomonadati</taxon>
        <taxon>Bacteroidota</taxon>
        <taxon>Sphingobacteriia</taxon>
        <taxon>Sphingobacteriales</taxon>
        <taxon>Sphingobacteriaceae</taxon>
        <taxon>Parapedobacter</taxon>
    </lineage>
</organism>
<dbReference type="Proteomes" id="UP000597338">
    <property type="component" value="Unassembled WGS sequence"/>
</dbReference>
<evidence type="ECO:0000259" key="2">
    <source>
        <dbReference type="Pfam" id="PF02911"/>
    </source>
</evidence>
<reference evidence="4" key="1">
    <citation type="journal article" date="2019" name="Int. J. Syst. Evol. Microbiol.">
        <title>The Global Catalogue of Microorganisms (GCM) 10K type strain sequencing project: providing services to taxonomists for standard genome sequencing and annotation.</title>
        <authorList>
            <consortium name="The Broad Institute Genomics Platform"/>
            <consortium name="The Broad Institute Genome Sequencing Center for Infectious Disease"/>
            <person name="Wu L."/>
            <person name="Ma J."/>
        </authorList>
    </citation>
    <scope>NUCLEOTIDE SEQUENCE [LARGE SCALE GENOMIC DNA]</scope>
    <source>
        <strain evidence="4">CGMCC 1.15342</strain>
    </source>
</reference>
<dbReference type="PANTHER" id="PTHR11138">
    <property type="entry name" value="METHIONYL-TRNA FORMYLTRANSFERASE"/>
    <property type="match status" value="1"/>
</dbReference>
<evidence type="ECO:0008006" key="5">
    <source>
        <dbReference type="Google" id="ProtNLM"/>
    </source>
</evidence>
<evidence type="ECO:0000313" key="3">
    <source>
        <dbReference type="EMBL" id="GGC39407.1"/>
    </source>
</evidence>
<dbReference type="SUPFAM" id="SSF53328">
    <property type="entry name" value="Formyltransferase"/>
    <property type="match status" value="1"/>
</dbReference>
<feature type="domain" description="Formyl transferase N-terminal" evidence="1">
    <location>
        <begin position="56"/>
        <end position="162"/>
    </location>
</feature>
<dbReference type="SUPFAM" id="SSF50486">
    <property type="entry name" value="FMT C-terminal domain-like"/>
    <property type="match status" value="1"/>
</dbReference>
<dbReference type="InterPro" id="IPR011034">
    <property type="entry name" value="Formyl_transferase-like_C_sf"/>
</dbReference>
<dbReference type="Gene3D" id="3.40.50.12230">
    <property type="match status" value="1"/>
</dbReference>